<evidence type="ECO:0000259" key="4">
    <source>
        <dbReference type="Pfam" id="PF25597"/>
    </source>
</evidence>
<evidence type="ECO:0000313" key="5">
    <source>
        <dbReference type="EMBL" id="GJU01411.1"/>
    </source>
</evidence>
<sequence>MACDVSWKSKLSTLNSKKVLLKGQVESVVQERENIKLEFQKLFNSIKVTRAQHKKEIDELIQCVTQKTHAYGNVRVENQDLLMTISELKSKLYTIEKGKNVNTNFDSSKTLGKRVYVTPFNKQIAHKAMNASNTKVNSDRSKPITSQSTPKQNQGVESSHSVRRSTSKDIKLNSILKNTKSSSTYVWKILNSTCLDSNKSDTKTLNVCQTNACISNSKTVKACVNVIKDGSNIVCISCGNEVFLNSHEKCVARHALSRKSSVKSALVTSPLAAKSKNLVATSVVTKYRLSVATTPTSTNKVSSALTPSSDSRITRTKRLLLNDHFTAITGYGDYVQGNLTICHVYYVEGLGHNLFFVGQLCDGDLEVAFRSNTCYVWNLEGDDLLTGSRDSNLYTISISEMAASSLVCLMSRATSTKSWLWHCRLSHLNFGTINQLTSNDLVNGLPKLKYTKDHLCSACEPGKSKKPLLLPNLVPSTESKLELLHMDLCGLMRVTSINGKKYILVIVDDYSRNLKAQILTIRTDNGTKFKSEKLRSFYAKLGIVEAIATACFTQNGSIVHTQHNKTLYELIQGRKPNIQYFNVFGSLCYPTNDRDDLGKMKPKADIGIFIGYSESSRGFRIYNRRTQKIMETIHVKFDELTAMASECNNLEPGMNCTNFNNSSKDSQSIPSKSDLDNLFGPLYEEYYEMSSQEVSDDSAANTTDNDHTSSSSSIVVDQDDAPPVVSSSDEQVSTAPNFPVMNEVADEFVQEDVADFDGNMFHNAPQTPEFEVAESSSTYQDPSNMHQFHQQHRSTDRWTKNHPIEQVIGDPSKPVMTRKRLQTDAEVCMYALTVSTIEPKNIKEAMLDHSWIESMQYELNQFKCLDVLKLVECLVGRNIIAVKWIWKNKIDAENAVIQNKSRLVAKGYHQEKGIDFEESFTPVARLKAVRIFVAYAAHKNFPIFQMDVKTTFLNGPLKEEVFVRQPDGFVDPEFPNHVYRLKKALYGLKQAPQAWYDKLSSFLTEHHFTKGIVDPTLFTRRHGDDILLVQIYVDDIIFGSTKPVFAKRFEKLMKDNFEMSMIGEMKFFLGLQVHQSPRGIFICQSQYTMDILKKHGMEKCDTVSTPMATTKLDADLQGTPVDQTKYHSMIGGLMYLTASRPDIAYATFVCARYQARPTDKHLKEVKRIFRYLRQTINMGLWYSKDSGFELIAYADADHAGCNDDCKSTSGGIQFLGDKLVSWSSKKQDCTAMSSAKAKYVSLSACCAQVI</sequence>
<reference evidence="5" key="2">
    <citation type="submission" date="2022-01" db="EMBL/GenBank/DDBJ databases">
        <authorList>
            <person name="Yamashiro T."/>
            <person name="Shiraishi A."/>
            <person name="Satake H."/>
            <person name="Nakayama K."/>
        </authorList>
    </citation>
    <scope>NUCLEOTIDE SEQUENCE</scope>
</reference>
<dbReference type="InterPro" id="IPR012337">
    <property type="entry name" value="RNaseH-like_sf"/>
</dbReference>
<dbReference type="Proteomes" id="UP001151760">
    <property type="component" value="Unassembled WGS sequence"/>
</dbReference>
<evidence type="ECO:0000313" key="6">
    <source>
        <dbReference type="Proteomes" id="UP001151760"/>
    </source>
</evidence>
<dbReference type="CDD" id="cd09272">
    <property type="entry name" value="RNase_HI_RT_Ty1"/>
    <property type="match status" value="1"/>
</dbReference>
<comment type="caution">
    <text evidence="5">The sequence shown here is derived from an EMBL/GenBank/DDBJ whole genome shotgun (WGS) entry which is preliminary data.</text>
</comment>
<feature type="region of interest" description="Disordered" evidence="1">
    <location>
        <begin position="690"/>
        <end position="734"/>
    </location>
</feature>
<feature type="compositionally biased region" description="Polar residues" evidence="1">
    <location>
        <begin position="143"/>
        <end position="159"/>
    </location>
</feature>
<reference evidence="5" key="1">
    <citation type="journal article" date="2022" name="Int. J. Mol. Sci.">
        <title>Draft Genome of Tanacetum Coccineum: Genomic Comparison of Closely Related Tanacetum-Family Plants.</title>
        <authorList>
            <person name="Yamashiro T."/>
            <person name="Shiraishi A."/>
            <person name="Nakayama K."/>
            <person name="Satake H."/>
        </authorList>
    </citation>
    <scope>NUCLEOTIDE SEQUENCE</scope>
</reference>
<evidence type="ECO:0000256" key="1">
    <source>
        <dbReference type="SAM" id="MobiDB-lite"/>
    </source>
</evidence>
<dbReference type="EMBL" id="BQNB010020961">
    <property type="protein sequence ID" value="GJU01411.1"/>
    <property type="molecule type" value="Genomic_DNA"/>
</dbReference>
<evidence type="ECO:0000259" key="3">
    <source>
        <dbReference type="Pfam" id="PF13976"/>
    </source>
</evidence>
<accession>A0ABQ5IMZ3</accession>
<name>A0ABQ5IMZ3_9ASTR</name>
<feature type="domain" description="Retroviral polymerase SH3-like" evidence="4">
    <location>
        <begin position="586"/>
        <end position="640"/>
    </location>
</feature>
<dbReference type="InterPro" id="IPR043502">
    <property type="entry name" value="DNA/RNA_pol_sf"/>
</dbReference>
<feature type="compositionally biased region" description="Polar residues" evidence="1">
    <location>
        <begin position="690"/>
        <end position="703"/>
    </location>
</feature>
<dbReference type="InterPro" id="IPR013103">
    <property type="entry name" value="RVT_2"/>
</dbReference>
<dbReference type="InterPro" id="IPR025724">
    <property type="entry name" value="GAG-pre-integrase_dom"/>
</dbReference>
<protein>
    <submittedName>
        <fullName evidence="5">Retrovirus-related pol polyprotein from transposon TNT 1-94</fullName>
    </submittedName>
</protein>
<feature type="compositionally biased region" description="Polar residues" evidence="1">
    <location>
        <begin position="725"/>
        <end position="734"/>
    </location>
</feature>
<dbReference type="Pfam" id="PF13976">
    <property type="entry name" value="gag_pre-integrs"/>
    <property type="match status" value="1"/>
</dbReference>
<dbReference type="Pfam" id="PF25597">
    <property type="entry name" value="SH3_retrovirus"/>
    <property type="match status" value="1"/>
</dbReference>
<dbReference type="InterPro" id="IPR057670">
    <property type="entry name" value="SH3_retrovirus"/>
</dbReference>
<dbReference type="SUPFAM" id="SSF53098">
    <property type="entry name" value="Ribonuclease H-like"/>
    <property type="match status" value="1"/>
</dbReference>
<gene>
    <name evidence="5" type="ORF">Tco_1111749</name>
</gene>
<proteinExistence type="predicted"/>
<dbReference type="PANTHER" id="PTHR11439">
    <property type="entry name" value="GAG-POL-RELATED RETROTRANSPOSON"/>
    <property type="match status" value="1"/>
</dbReference>
<organism evidence="5 6">
    <name type="scientific">Tanacetum coccineum</name>
    <dbReference type="NCBI Taxonomy" id="301880"/>
    <lineage>
        <taxon>Eukaryota</taxon>
        <taxon>Viridiplantae</taxon>
        <taxon>Streptophyta</taxon>
        <taxon>Embryophyta</taxon>
        <taxon>Tracheophyta</taxon>
        <taxon>Spermatophyta</taxon>
        <taxon>Magnoliopsida</taxon>
        <taxon>eudicotyledons</taxon>
        <taxon>Gunneridae</taxon>
        <taxon>Pentapetalae</taxon>
        <taxon>asterids</taxon>
        <taxon>campanulids</taxon>
        <taxon>Asterales</taxon>
        <taxon>Asteraceae</taxon>
        <taxon>Asteroideae</taxon>
        <taxon>Anthemideae</taxon>
        <taxon>Anthemidinae</taxon>
        <taxon>Tanacetum</taxon>
    </lineage>
</organism>
<evidence type="ECO:0000259" key="2">
    <source>
        <dbReference type="Pfam" id="PF07727"/>
    </source>
</evidence>
<dbReference type="Pfam" id="PF07727">
    <property type="entry name" value="RVT_2"/>
    <property type="match status" value="1"/>
</dbReference>
<dbReference type="PANTHER" id="PTHR11439:SF509">
    <property type="entry name" value="RNA-DIRECTED DNA POLYMERASE"/>
    <property type="match status" value="1"/>
</dbReference>
<feature type="region of interest" description="Disordered" evidence="1">
    <location>
        <begin position="128"/>
        <end position="165"/>
    </location>
</feature>
<dbReference type="Gene3D" id="3.30.420.10">
    <property type="entry name" value="Ribonuclease H-like superfamily/Ribonuclease H"/>
    <property type="match status" value="1"/>
</dbReference>
<feature type="domain" description="Reverse transcriptase Ty1/copia-type" evidence="2">
    <location>
        <begin position="867"/>
        <end position="1108"/>
    </location>
</feature>
<dbReference type="SUPFAM" id="SSF56672">
    <property type="entry name" value="DNA/RNA polymerases"/>
    <property type="match status" value="1"/>
</dbReference>
<feature type="domain" description="GAG-pre-integrase" evidence="3">
    <location>
        <begin position="392"/>
        <end position="464"/>
    </location>
</feature>
<dbReference type="InterPro" id="IPR036397">
    <property type="entry name" value="RNaseH_sf"/>
</dbReference>
<keyword evidence="6" id="KW-1185">Reference proteome</keyword>